<gene>
    <name evidence="2" type="ORF">QFZ26_002658</name>
</gene>
<name>A0ABU0RAL3_9MICO</name>
<evidence type="ECO:0000313" key="3">
    <source>
        <dbReference type="Proteomes" id="UP001239083"/>
    </source>
</evidence>
<organism evidence="2 3">
    <name type="scientific">Agromyces ramosus</name>
    <dbReference type="NCBI Taxonomy" id="33879"/>
    <lineage>
        <taxon>Bacteria</taxon>
        <taxon>Bacillati</taxon>
        <taxon>Actinomycetota</taxon>
        <taxon>Actinomycetes</taxon>
        <taxon>Micrococcales</taxon>
        <taxon>Microbacteriaceae</taxon>
        <taxon>Agromyces</taxon>
    </lineage>
</organism>
<evidence type="ECO:0000313" key="2">
    <source>
        <dbReference type="EMBL" id="MDQ0895103.1"/>
    </source>
</evidence>
<feature type="region of interest" description="Disordered" evidence="1">
    <location>
        <begin position="26"/>
        <end position="45"/>
    </location>
</feature>
<dbReference type="RefSeq" id="WP_307042891.1">
    <property type="nucleotide sequence ID" value="NZ_JAUSYY010000001.1"/>
</dbReference>
<sequence length="208" mass="23263">MAARLRRPHRCGPAGHRPIEVDLEPDRLERTNQSTRPNGVGGSGIRHARLQRLGDLVEHWAAHRISKLVGQLARIARQCGHELPSLPGQPRERGGIEIVLRLAQLGAEVDQRLELIGAMTHELVDEPRGGRWATQLLHQRRELTIITAQLARPLIARRRELVGRKCIELVCDGGERIGRHGLILAHERCGRKGPRNPSRHLAHVGSRP</sequence>
<accession>A0ABU0RAL3</accession>
<reference evidence="2 3" key="1">
    <citation type="submission" date="2023-07" db="EMBL/GenBank/DDBJ databases">
        <title>Comparative genomics of wheat-associated soil bacteria to identify genetic determinants of phenazine resistance.</title>
        <authorList>
            <person name="Mouncey N."/>
        </authorList>
    </citation>
    <scope>NUCLEOTIDE SEQUENCE [LARGE SCALE GENOMIC DNA]</scope>
    <source>
        <strain evidence="2 3">V3I3</strain>
    </source>
</reference>
<dbReference type="Proteomes" id="UP001239083">
    <property type="component" value="Unassembled WGS sequence"/>
</dbReference>
<dbReference type="EMBL" id="JAUSYY010000001">
    <property type="protein sequence ID" value="MDQ0895103.1"/>
    <property type="molecule type" value="Genomic_DNA"/>
</dbReference>
<keyword evidence="3" id="KW-1185">Reference proteome</keyword>
<protein>
    <recommendedName>
        <fullName evidence="4">HD domain-containing protein</fullName>
    </recommendedName>
</protein>
<proteinExistence type="predicted"/>
<comment type="caution">
    <text evidence="2">The sequence shown here is derived from an EMBL/GenBank/DDBJ whole genome shotgun (WGS) entry which is preliminary data.</text>
</comment>
<evidence type="ECO:0008006" key="4">
    <source>
        <dbReference type="Google" id="ProtNLM"/>
    </source>
</evidence>
<evidence type="ECO:0000256" key="1">
    <source>
        <dbReference type="SAM" id="MobiDB-lite"/>
    </source>
</evidence>